<evidence type="ECO:0000313" key="2">
    <source>
        <dbReference type="Proteomes" id="UP000636004"/>
    </source>
</evidence>
<name>A0A918R3K9_9FLAO</name>
<dbReference type="AlphaFoldDB" id="A0A918R3K9"/>
<dbReference type="RefSeq" id="WP_189360584.1">
    <property type="nucleotide sequence ID" value="NZ_BMWZ01000004.1"/>
</dbReference>
<protein>
    <submittedName>
        <fullName evidence="1">Uncharacterized protein</fullName>
    </submittedName>
</protein>
<accession>A0A918R3K9</accession>
<gene>
    <name evidence="1" type="ORF">GCM10007028_19290</name>
</gene>
<organism evidence="1 2">
    <name type="scientific">Algibacter mikhailovii</name>
    <dbReference type="NCBI Taxonomy" id="425498"/>
    <lineage>
        <taxon>Bacteria</taxon>
        <taxon>Pseudomonadati</taxon>
        <taxon>Bacteroidota</taxon>
        <taxon>Flavobacteriia</taxon>
        <taxon>Flavobacteriales</taxon>
        <taxon>Flavobacteriaceae</taxon>
        <taxon>Algibacter</taxon>
    </lineage>
</organism>
<dbReference type="EMBL" id="BMWZ01000004">
    <property type="protein sequence ID" value="GGZ81801.1"/>
    <property type="molecule type" value="Genomic_DNA"/>
</dbReference>
<reference evidence="1" key="2">
    <citation type="submission" date="2020-09" db="EMBL/GenBank/DDBJ databases">
        <authorList>
            <person name="Sun Q."/>
            <person name="Kim S."/>
        </authorList>
    </citation>
    <scope>NUCLEOTIDE SEQUENCE</scope>
    <source>
        <strain evidence="1">KCTC 12710</strain>
    </source>
</reference>
<comment type="caution">
    <text evidence="1">The sequence shown here is derived from an EMBL/GenBank/DDBJ whole genome shotgun (WGS) entry which is preliminary data.</text>
</comment>
<proteinExistence type="predicted"/>
<reference evidence="1" key="1">
    <citation type="journal article" date="2014" name="Int. J. Syst. Evol. Microbiol.">
        <title>Complete genome sequence of Corynebacterium casei LMG S-19264T (=DSM 44701T), isolated from a smear-ripened cheese.</title>
        <authorList>
            <consortium name="US DOE Joint Genome Institute (JGI-PGF)"/>
            <person name="Walter F."/>
            <person name="Albersmeier A."/>
            <person name="Kalinowski J."/>
            <person name="Ruckert C."/>
        </authorList>
    </citation>
    <scope>NUCLEOTIDE SEQUENCE</scope>
    <source>
        <strain evidence="1">KCTC 12710</strain>
    </source>
</reference>
<dbReference type="Proteomes" id="UP000636004">
    <property type="component" value="Unassembled WGS sequence"/>
</dbReference>
<sequence>MEVAIIRGNDCCAYCKSINSRKFDYNFAISNQIADASKCSGVKGFWAIRRLTAKRDPEDNLVFIKDERV</sequence>
<evidence type="ECO:0000313" key="1">
    <source>
        <dbReference type="EMBL" id="GGZ81801.1"/>
    </source>
</evidence>
<keyword evidence="2" id="KW-1185">Reference proteome</keyword>